<keyword evidence="3" id="KW-1185">Reference proteome</keyword>
<feature type="transmembrane region" description="Helical" evidence="1">
    <location>
        <begin position="103"/>
        <end position="136"/>
    </location>
</feature>
<feature type="transmembrane region" description="Helical" evidence="1">
    <location>
        <begin position="148"/>
        <end position="176"/>
    </location>
</feature>
<sequence length="191" mass="21693">MGICVSSTYQSNQKMKKTLNQKNRILITLLVTLLIWVHLAWDYFHGGIPTHYILHDDSLPGIPNWLGGIILPFFTYFLLYRIHKRLNTENINESLKKVGLRFFIAALLSTIISICFLNGIDIIDYIMGSILILAFVFPLYKSEFLLGWVIGSALTFGAIIPIVFGSMLCLLFFVLYKMGKGVIGLFKPKKV</sequence>
<name>A0A2Z4LMU3_9FLAO</name>
<evidence type="ECO:0000256" key="1">
    <source>
        <dbReference type="SAM" id="Phobius"/>
    </source>
</evidence>
<feature type="transmembrane region" description="Helical" evidence="1">
    <location>
        <begin position="64"/>
        <end position="82"/>
    </location>
</feature>
<keyword evidence="1" id="KW-1133">Transmembrane helix</keyword>
<evidence type="ECO:0000313" key="2">
    <source>
        <dbReference type="EMBL" id="AWX43135.1"/>
    </source>
</evidence>
<proteinExistence type="predicted"/>
<gene>
    <name evidence="2" type="ORF">HME9304_00122</name>
</gene>
<dbReference type="KEGG" id="spon:HME9304_00122"/>
<organism evidence="2 3">
    <name type="scientific">Flagellimonas maritima</name>
    <dbReference type="NCBI Taxonomy" id="1383885"/>
    <lineage>
        <taxon>Bacteria</taxon>
        <taxon>Pseudomonadati</taxon>
        <taxon>Bacteroidota</taxon>
        <taxon>Flavobacteriia</taxon>
        <taxon>Flavobacteriales</taxon>
        <taxon>Flavobacteriaceae</taxon>
        <taxon>Flagellimonas</taxon>
    </lineage>
</organism>
<accession>A0A2Z4LMU3</accession>
<dbReference type="AlphaFoldDB" id="A0A2Z4LMU3"/>
<keyword evidence="1" id="KW-0472">Membrane</keyword>
<keyword evidence="1" id="KW-0812">Transmembrane</keyword>
<evidence type="ECO:0000313" key="3">
    <source>
        <dbReference type="Proteomes" id="UP000248536"/>
    </source>
</evidence>
<dbReference type="EMBL" id="CP030104">
    <property type="protein sequence ID" value="AWX43135.1"/>
    <property type="molecule type" value="Genomic_DNA"/>
</dbReference>
<dbReference type="Proteomes" id="UP000248536">
    <property type="component" value="Chromosome"/>
</dbReference>
<protein>
    <submittedName>
        <fullName evidence="2">Uncharacterized protein</fullName>
    </submittedName>
</protein>
<feature type="transmembrane region" description="Helical" evidence="1">
    <location>
        <begin position="25"/>
        <end position="44"/>
    </location>
</feature>
<reference evidence="2 3" key="1">
    <citation type="submission" date="2018-06" db="EMBL/GenBank/DDBJ databases">
        <title>Spongiibacterium sp. HME9304 Genome sequencing and assembly.</title>
        <authorList>
            <person name="Kang H."/>
            <person name="Kim H."/>
            <person name="Joh K."/>
        </authorList>
    </citation>
    <scope>NUCLEOTIDE SEQUENCE [LARGE SCALE GENOMIC DNA]</scope>
    <source>
        <strain evidence="2 3">HME9304</strain>
    </source>
</reference>